<gene>
    <name evidence="17" type="primary">PMI1_1</name>
    <name evidence="17" type="ORF">OC846_005415</name>
</gene>
<evidence type="ECO:0000256" key="2">
    <source>
        <dbReference type="ARBA" id="ARBA00002564"/>
    </source>
</evidence>
<dbReference type="Gene3D" id="1.10.441.10">
    <property type="entry name" value="Phosphomannose Isomerase, domain 2"/>
    <property type="match status" value="1"/>
</dbReference>
<proteinExistence type="inferred from homology"/>
<evidence type="ECO:0000256" key="9">
    <source>
        <dbReference type="ARBA" id="ARBA00023235"/>
    </source>
</evidence>
<comment type="pathway">
    <text evidence="3 12">Nucleotide-sugar biosynthesis; GDP-alpha-D-mannose biosynthesis; alpha-D-mannose 1-phosphate from D-fructose 6-phosphate: step 1/2.</text>
</comment>
<dbReference type="GO" id="GO:0005975">
    <property type="term" value="P:carbohydrate metabolic process"/>
    <property type="evidence" value="ECO:0007669"/>
    <property type="project" value="InterPro"/>
</dbReference>
<dbReference type="InterPro" id="IPR014710">
    <property type="entry name" value="RmlC-like_jellyroll"/>
</dbReference>
<evidence type="ECO:0000313" key="17">
    <source>
        <dbReference type="EMBL" id="KAK0546087.1"/>
    </source>
</evidence>
<dbReference type="InterPro" id="IPR018050">
    <property type="entry name" value="Pmannose_isomerase-type1_CS"/>
</dbReference>
<evidence type="ECO:0000256" key="7">
    <source>
        <dbReference type="ARBA" id="ARBA00022723"/>
    </source>
</evidence>
<dbReference type="PRINTS" id="PR00714">
    <property type="entry name" value="MAN6PISMRASE"/>
</dbReference>
<dbReference type="GO" id="GO:0008270">
    <property type="term" value="F:zinc ion binding"/>
    <property type="evidence" value="ECO:0007669"/>
    <property type="project" value="InterPro"/>
</dbReference>
<comment type="function">
    <text evidence="2">Involved in the synthesis of the GDP-mannose and dolichol-phosphate-mannose required for a number of critical mannosyl transfer reactions.</text>
</comment>
<evidence type="ECO:0000256" key="5">
    <source>
        <dbReference type="ARBA" id="ARBA00011956"/>
    </source>
</evidence>
<dbReference type="Pfam" id="PF20511">
    <property type="entry name" value="PMI_typeI_cat"/>
    <property type="match status" value="1"/>
</dbReference>
<evidence type="ECO:0000259" key="15">
    <source>
        <dbReference type="Pfam" id="PF20511"/>
    </source>
</evidence>
<dbReference type="EC" id="5.3.1.8" evidence="5 10"/>
<feature type="domain" description="Phosphomannose isomerase type I C-terminal" evidence="14">
    <location>
        <begin position="412"/>
        <end position="458"/>
    </location>
</feature>
<dbReference type="PROSITE" id="PS00965">
    <property type="entry name" value="PMI_I_1"/>
    <property type="match status" value="1"/>
</dbReference>
<comment type="catalytic activity">
    <reaction evidence="1 10">
        <text>D-mannose 6-phosphate = D-fructose 6-phosphate</text>
        <dbReference type="Rhea" id="RHEA:12356"/>
        <dbReference type="ChEBI" id="CHEBI:58735"/>
        <dbReference type="ChEBI" id="CHEBI:61527"/>
        <dbReference type="EC" id="5.3.1.8"/>
    </reaction>
</comment>
<evidence type="ECO:0000256" key="10">
    <source>
        <dbReference type="RuleBase" id="RU000611"/>
    </source>
</evidence>
<evidence type="ECO:0000256" key="12">
    <source>
        <dbReference type="RuleBase" id="RU004248"/>
    </source>
</evidence>
<dbReference type="PANTHER" id="PTHR10309:SF0">
    <property type="entry name" value="MANNOSE-6-PHOSPHATE ISOMERASE"/>
    <property type="match status" value="1"/>
</dbReference>
<dbReference type="SUPFAM" id="SSF51182">
    <property type="entry name" value="RmlC-like cupins"/>
    <property type="match status" value="2"/>
</dbReference>
<dbReference type="EMBL" id="JAPDMZ010000206">
    <property type="protein sequence ID" value="KAK0546087.1"/>
    <property type="molecule type" value="Genomic_DNA"/>
</dbReference>
<dbReference type="InterPro" id="IPR001250">
    <property type="entry name" value="Man6P_Isoase-1"/>
</dbReference>
<dbReference type="PROSITE" id="PS00966">
    <property type="entry name" value="PMI_I_2"/>
    <property type="match status" value="1"/>
</dbReference>
<dbReference type="InterPro" id="IPR046456">
    <property type="entry name" value="PMI_typeI_C"/>
</dbReference>
<keyword evidence="7" id="KW-0479">Metal-binding</keyword>
<dbReference type="InterPro" id="IPR016305">
    <property type="entry name" value="Mannose-6-P_Isomerase"/>
</dbReference>
<comment type="caution">
    <text evidence="17">The sequence shown here is derived from an EMBL/GenBank/DDBJ whole genome shotgun (WGS) entry which is preliminary data.</text>
</comment>
<feature type="domain" description="Phosphomannose isomerase type I helical insertion" evidence="16">
    <location>
        <begin position="194"/>
        <end position="285"/>
    </location>
</feature>
<dbReference type="Proteomes" id="UP001176517">
    <property type="component" value="Unassembled WGS sequence"/>
</dbReference>
<comment type="similarity">
    <text evidence="4 11">Belongs to the mannose-6-phosphate isomerase type 1 family.</text>
</comment>
<organism evidence="17 18">
    <name type="scientific">Tilletia horrida</name>
    <dbReference type="NCBI Taxonomy" id="155126"/>
    <lineage>
        <taxon>Eukaryota</taxon>
        <taxon>Fungi</taxon>
        <taxon>Dikarya</taxon>
        <taxon>Basidiomycota</taxon>
        <taxon>Ustilaginomycotina</taxon>
        <taxon>Exobasidiomycetes</taxon>
        <taxon>Tilletiales</taxon>
        <taxon>Tilletiaceae</taxon>
        <taxon>Tilletia</taxon>
    </lineage>
</organism>
<dbReference type="InterPro" id="IPR011051">
    <property type="entry name" value="RmlC_Cupin_sf"/>
</dbReference>
<evidence type="ECO:0000256" key="8">
    <source>
        <dbReference type="ARBA" id="ARBA00022833"/>
    </source>
</evidence>
<dbReference type="NCBIfam" id="TIGR00218">
    <property type="entry name" value="manA"/>
    <property type="match status" value="1"/>
</dbReference>
<dbReference type="InterPro" id="IPR046458">
    <property type="entry name" value="PMI_typeI_hel"/>
</dbReference>
<dbReference type="CDD" id="cd07011">
    <property type="entry name" value="cupin_PMI_type_I_N"/>
    <property type="match status" value="1"/>
</dbReference>
<dbReference type="Pfam" id="PF20512">
    <property type="entry name" value="PMI_typeI_hel"/>
    <property type="match status" value="1"/>
</dbReference>
<dbReference type="GO" id="GO:0005829">
    <property type="term" value="C:cytosol"/>
    <property type="evidence" value="ECO:0007669"/>
    <property type="project" value="TreeGrafter"/>
</dbReference>
<dbReference type="AlphaFoldDB" id="A0AAN6GNK2"/>
<sequence length="506" mass="54655">MAASSSDSSSTAAAAFQIVPGVQSYDWGLKGNQGSSVARYAQATEQLNFKLEQDKPYAELWMGTHPTLPSKLAQDPQQTLSSYLHQHPDLVTQAIFDKFGSGKDDNGRDTGVLPFLFKVLSIGKALSIQAHPDKELAQKLHKEKPDMYKDPNHKPEMAIALSPFRGFCGFRPLGDIANFVQDVPELRTLIAPGEELSDRLIAAAAANDAKSEESKAVLREVFARLMKAKKDDVDLQVESIVARYSGALQNQNAEALEVPAELAQLVVTLNEQFPSDIGIFCAFVLNVVSLETGQAMFLQANEPHAYLSGQIIECMAASDNVVRAGLTPKARDVDVLTSMLTYRSAKSEEQLMSPSPFPPLPTSSTYSLYTIDDPESRADATAVGSSSDGRGTLPPDAGLPSSQHSGSSPPTLLYDPPIDEFAVLLTRLTSELSEDQQPIRGPSILLHAEGQGSFIAKHPQHATVEVQLDQPGKVYFLAANTQLSLVASKTASEEGDFLLVRAFVEA</sequence>
<feature type="compositionally biased region" description="Polar residues" evidence="13">
    <location>
        <begin position="400"/>
        <end position="410"/>
    </location>
</feature>
<dbReference type="GO" id="GO:0004476">
    <property type="term" value="F:mannose-6-phosphate isomerase activity"/>
    <property type="evidence" value="ECO:0007669"/>
    <property type="project" value="UniProtKB-EC"/>
</dbReference>
<keyword evidence="8 10" id="KW-0862">Zinc</keyword>
<evidence type="ECO:0000313" key="18">
    <source>
        <dbReference type="Proteomes" id="UP001176517"/>
    </source>
</evidence>
<evidence type="ECO:0000256" key="3">
    <source>
        <dbReference type="ARBA" id="ARBA00004666"/>
    </source>
</evidence>
<reference evidence="17" key="1">
    <citation type="journal article" date="2023" name="PhytoFront">
        <title>Draft Genome Resources of Seven Strains of Tilletia horrida, Causal Agent of Kernel Smut of Rice.</title>
        <authorList>
            <person name="Khanal S."/>
            <person name="Antony Babu S."/>
            <person name="Zhou X.G."/>
        </authorList>
    </citation>
    <scope>NUCLEOTIDE SEQUENCE</scope>
    <source>
        <strain evidence="17">TX6</strain>
    </source>
</reference>
<keyword evidence="18" id="KW-1185">Reference proteome</keyword>
<evidence type="ECO:0000256" key="1">
    <source>
        <dbReference type="ARBA" id="ARBA00000757"/>
    </source>
</evidence>
<dbReference type="Gene3D" id="2.60.120.10">
    <property type="entry name" value="Jelly Rolls"/>
    <property type="match status" value="2"/>
</dbReference>
<evidence type="ECO:0000256" key="4">
    <source>
        <dbReference type="ARBA" id="ARBA00010772"/>
    </source>
</evidence>
<name>A0AAN6GNK2_9BASI</name>
<evidence type="ECO:0000256" key="11">
    <source>
        <dbReference type="RuleBase" id="RU004189"/>
    </source>
</evidence>
<keyword evidence="9 10" id="KW-0413">Isomerase</keyword>
<evidence type="ECO:0000256" key="13">
    <source>
        <dbReference type="SAM" id="MobiDB-lite"/>
    </source>
</evidence>
<evidence type="ECO:0000256" key="6">
    <source>
        <dbReference type="ARBA" id="ARBA00018236"/>
    </source>
</evidence>
<dbReference type="InterPro" id="IPR046457">
    <property type="entry name" value="PMI_typeI_cat"/>
</dbReference>
<accession>A0AAN6GNK2</accession>
<feature type="domain" description="Phosphomannose isomerase type I catalytic" evidence="15">
    <location>
        <begin position="16"/>
        <end position="173"/>
    </location>
</feature>
<comment type="cofactor">
    <cofactor evidence="10">
        <name>Zn(2+)</name>
        <dbReference type="ChEBI" id="CHEBI:29105"/>
    </cofactor>
    <text evidence="10">Binds 1 zinc ion per subunit.</text>
</comment>
<dbReference type="Pfam" id="PF01238">
    <property type="entry name" value="PMI_typeI_C"/>
    <property type="match status" value="1"/>
</dbReference>
<dbReference type="PANTHER" id="PTHR10309">
    <property type="entry name" value="MANNOSE-6-PHOSPHATE ISOMERASE"/>
    <property type="match status" value="1"/>
</dbReference>
<evidence type="ECO:0000259" key="16">
    <source>
        <dbReference type="Pfam" id="PF20512"/>
    </source>
</evidence>
<evidence type="ECO:0000259" key="14">
    <source>
        <dbReference type="Pfam" id="PF01238"/>
    </source>
</evidence>
<dbReference type="GO" id="GO:0009298">
    <property type="term" value="P:GDP-mannose biosynthetic process"/>
    <property type="evidence" value="ECO:0007669"/>
    <property type="project" value="InterPro"/>
</dbReference>
<protein>
    <recommendedName>
        <fullName evidence="6 10">Mannose-6-phosphate isomerase</fullName>
        <ecNumber evidence="5 10">5.3.1.8</ecNumber>
    </recommendedName>
</protein>
<feature type="region of interest" description="Disordered" evidence="13">
    <location>
        <begin position="347"/>
        <end position="412"/>
    </location>
</feature>